<proteinExistence type="predicted"/>
<dbReference type="OrthoDB" id="1043330at2"/>
<keyword evidence="2" id="KW-1185">Reference proteome</keyword>
<reference evidence="1" key="1">
    <citation type="submission" date="2013-05" db="EMBL/GenBank/DDBJ databases">
        <title>Genome assembly of Cystobacter fuscus DSM 2262.</title>
        <authorList>
            <person name="Sharma G."/>
            <person name="Khatri I."/>
            <person name="Kaur C."/>
            <person name="Mayilraj S."/>
            <person name="Subramanian S."/>
        </authorList>
    </citation>
    <scope>NUCLEOTIDE SEQUENCE [LARGE SCALE GENOMIC DNA]</scope>
    <source>
        <strain evidence="1">DSM 2262</strain>
    </source>
</reference>
<dbReference type="eggNOG" id="ENOG502ZMKX">
    <property type="taxonomic scope" value="Bacteria"/>
</dbReference>
<organism evidence="1 2">
    <name type="scientific">Cystobacter fuscus (strain ATCC 25194 / DSM 2262 / NBRC 100088 / M29)</name>
    <dbReference type="NCBI Taxonomy" id="1242864"/>
    <lineage>
        <taxon>Bacteria</taxon>
        <taxon>Pseudomonadati</taxon>
        <taxon>Myxococcota</taxon>
        <taxon>Myxococcia</taxon>
        <taxon>Myxococcales</taxon>
        <taxon>Cystobacterineae</taxon>
        <taxon>Archangiaceae</taxon>
        <taxon>Cystobacter</taxon>
    </lineage>
</organism>
<protein>
    <recommendedName>
        <fullName evidence="3">DUF2589 domain-containing protein</fullName>
    </recommendedName>
</protein>
<dbReference type="AlphaFoldDB" id="S9R592"/>
<evidence type="ECO:0000313" key="2">
    <source>
        <dbReference type="Proteomes" id="UP000011682"/>
    </source>
</evidence>
<dbReference type="RefSeq" id="WP_002621421.1">
    <property type="nucleotide sequence ID" value="NZ_ANAH02000004.1"/>
</dbReference>
<gene>
    <name evidence="1" type="ORF">D187_005236</name>
</gene>
<comment type="caution">
    <text evidence="1">The sequence shown here is derived from an EMBL/GenBank/DDBJ whole genome shotgun (WGS) entry which is preliminary data.</text>
</comment>
<evidence type="ECO:0008006" key="3">
    <source>
        <dbReference type="Google" id="ProtNLM"/>
    </source>
</evidence>
<name>S9R592_CYSF2</name>
<dbReference type="InterPro" id="IPR024510">
    <property type="entry name" value="DUF2589"/>
</dbReference>
<dbReference type="Pfam" id="PF11655">
    <property type="entry name" value="DUF2589"/>
    <property type="match status" value="1"/>
</dbReference>
<dbReference type="Proteomes" id="UP000011682">
    <property type="component" value="Unassembled WGS sequence"/>
</dbReference>
<evidence type="ECO:0000313" key="1">
    <source>
        <dbReference type="EMBL" id="EPX64103.1"/>
    </source>
</evidence>
<dbReference type="EMBL" id="ANAH02000004">
    <property type="protein sequence ID" value="EPX64103.1"/>
    <property type="molecule type" value="Genomic_DNA"/>
</dbReference>
<sequence>MNLEINKSGGDDKPLQFYQLIGAPLTALVQAEAQAAQVTAEFIERVGFEPPAEAPSPPGGGAPMQQEPRRLRMLTFHYERQDKAGQRRSYQVRIPLLSLIPIPAIQIKTAEIELAANIRGLQKAKTRTQVSDTRDDFLSRERLELKMGMRGGKSASALQVKVKMNVEQADIPSGLSRLLHSLDESTLSEPMNHE</sequence>
<accession>S9R592</accession>